<protein>
    <submittedName>
        <fullName evidence="1">Uncharacterized protein</fullName>
    </submittedName>
</protein>
<dbReference type="Proteomes" id="UP001472677">
    <property type="component" value="Unassembled WGS sequence"/>
</dbReference>
<evidence type="ECO:0000313" key="2">
    <source>
        <dbReference type="Proteomes" id="UP001472677"/>
    </source>
</evidence>
<comment type="caution">
    <text evidence="1">The sequence shown here is derived from an EMBL/GenBank/DDBJ whole genome shotgun (WGS) entry which is preliminary data.</text>
</comment>
<sequence>MAVELPRNRHEHIYLVEIDESMRPQAEPFVAIEYEFEEPNPYSEIEPKFEPQAEPFVAAQAEPFVNLKMSLNLYAKLNMLQPKLNHLNPKMSLHLNPKMSLFL</sequence>
<gene>
    <name evidence="1" type="ORF">V6N12_065958</name>
</gene>
<reference evidence="1 2" key="1">
    <citation type="journal article" date="2024" name="G3 (Bethesda)">
        <title>Genome assembly of Hibiscus sabdariffa L. provides insights into metabolisms of medicinal natural products.</title>
        <authorList>
            <person name="Kim T."/>
        </authorList>
    </citation>
    <scope>NUCLEOTIDE SEQUENCE [LARGE SCALE GENOMIC DNA]</scope>
    <source>
        <strain evidence="1">TK-2024</strain>
        <tissue evidence="1">Old leaves</tissue>
    </source>
</reference>
<keyword evidence="2" id="KW-1185">Reference proteome</keyword>
<organism evidence="1 2">
    <name type="scientific">Hibiscus sabdariffa</name>
    <name type="common">roselle</name>
    <dbReference type="NCBI Taxonomy" id="183260"/>
    <lineage>
        <taxon>Eukaryota</taxon>
        <taxon>Viridiplantae</taxon>
        <taxon>Streptophyta</taxon>
        <taxon>Embryophyta</taxon>
        <taxon>Tracheophyta</taxon>
        <taxon>Spermatophyta</taxon>
        <taxon>Magnoliopsida</taxon>
        <taxon>eudicotyledons</taxon>
        <taxon>Gunneridae</taxon>
        <taxon>Pentapetalae</taxon>
        <taxon>rosids</taxon>
        <taxon>malvids</taxon>
        <taxon>Malvales</taxon>
        <taxon>Malvaceae</taxon>
        <taxon>Malvoideae</taxon>
        <taxon>Hibiscus</taxon>
    </lineage>
</organism>
<name>A0ABR2AGT2_9ROSI</name>
<dbReference type="EMBL" id="JBBPBM010000733">
    <property type="protein sequence ID" value="KAK8492235.1"/>
    <property type="molecule type" value="Genomic_DNA"/>
</dbReference>
<accession>A0ABR2AGT2</accession>
<proteinExistence type="predicted"/>
<evidence type="ECO:0000313" key="1">
    <source>
        <dbReference type="EMBL" id="KAK8492235.1"/>
    </source>
</evidence>